<proteinExistence type="predicted"/>
<dbReference type="RefSeq" id="WP_138843408.1">
    <property type="nucleotide sequence ID" value="NZ_VCPD01000005.1"/>
</dbReference>
<sequence length="169" mass="17828">MSEKLEALLTNLSTSEAASLMTAAHQISAAARAEFGTEVPLDDIAGLVQVRDAVFHGGLDAADMSNALYNLRQNSAAVREHLARTEGVAEAAKMGADTSSGELDGETLMSIKSPARRMALARKHGFALPKADRGDRRPAETYSATDTDTVAQTINDAVARMNAARGITK</sequence>
<evidence type="ECO:0000313" key="2">
    <source>
        <dbReference type="Proteomes" id="UP001193035"/>
    </source>
</evidence>
<evidence type="ECO:0000313" key="1">
    <source>
        <dbReference type="EMBL" id="TMV06315.1"/>
    </source>
</evidence>
<name>A0ABY2WVE1_9RHOB</name>
<protein>
    <submittedName>
        <fullName evidence="1">Uncharacterized protein</fullName>
    </submittedName>
</protein>
<comment type="caution">
    <text evidence="1">The sequence shown here is derived from an EMBL/GenBank/DDBJ whole genome shotgun (WGS) entry which is preliminary data.</text>
</comment>
<gene>
    <name evidence="1" type="ORF">FGK63_14245</name>
</gene>
<reference evidence="1 2" key="1">
    <citation type="submission" date="2019-05" db="EMBL/GenBank/DDBJ databases">
        <title>Ruegeria sp. nov., isolated from tidal flat.</title>
        <authorList>
            <person name="Kim W."/>
        </authorList>
    </citation>
    <scope>NUCLEOTIDE SEQUENCE [LARGE SCALE GENOMIC DNA]</scope>
    <source>
        <strain evidence="1 2">CAU 1488</strain>
    </source>
</reference>
<accession>A0ABY2WVE1</accession>
<dbReference type="EMBL" id="VCPD01000005">
    <property type="protein sequence ID" value="TMV06315.1"/>
    <property type="molecule type" value="Genomic_DNA"/>
</dbReference>
<dbReference type="Proteomes" id="UP001193035">
    <property type="component" value="Unassembled WGS sequence"/>
</dbReference>
<keyword evidence="2" id="KW-1185">Reference proteome</keyword>
<organism evidence="1 2">
    <name type="scientific">Ruegeria sediminis</name>
    <dbReference type="NCBI Taxonomy" id="2583820"/>
    <lineage>
        <taxon>Bacteria</taxon>
        <taxon>Pseudomonadati</taxon>
        <taxon>Pseudomonadota</taxon>
        <taxon>Alphaproteobacteria</taxon>
        <taxon>Rhodobacterales</taxon>
        <taxon>Roseobacteraceae</taxon>
        <taxon>Ruegeria</taxon>
    </lineage>
</organism>